<dbReference type="InterPro" id="IPR032174">
    <property type="entry name" value="Aquarius_N"/>
</dbReference>
<feature type="region of interest" description="Disordered" evidence="1">
    <location>
        <begin position="1206"/>
        <end position="1251"/>
    </location>
</feature>
<dbReference type="InterPro" id="IPR045055">
    <property type="entry name" value="DNA2/NAM7-like"/>
</dbReference>
<dbReference type="PANTHER" id="PTHR10887">
    <property type="entry name" value="DNA2/NAM7 HELICASE FAMILY"/>
    <property type="match status" value="1"/>
</dbReference>
<feature type="domain" description="DNA2/NAM7 helicase-like C-terminal" evidence="3">
    <location>
        <begin position="1572"/>
        <end position="1764"/>
    </location>
</feature>
<feature type="compositionally biased region" description="Acidic residues" evidence="1">
    <location>
        <begin position="22"/>
        <end position="33"/>
    </location>
</feature>
<proteinExistence type="predicted"/>
<dbReference type="SUPFAM" id="SSF52540">
    <property type="entry name" value="P-loop containing nucleoside triphosphate hydrolases"/>
    <property type="match status" value="1"/>
</dbReference>
<dbReference type="InterPro" id="IPR048967">
    <property type="entry name" value="Aquarius_insert"/>
</dbReference>
<feature type="compositionally biased region" description="Low complexity" evidence="1">
    <location>
        <begin position="1865"/>
        <end position="1884"/>
    </location>
</feature>
<feature type="compositionally biased region" description="Low complexity" evidence="1">
    <location>
        <begin position="638"/>
        <end position="657"/>
    </location>
</feature>
<feature type="domain" description="DNA2/NAM7 helicase helicase" evidence="2">
    <location>
        <begin position="1261"/>
        <end position="1563"/>
    </location>
</feature>
<comment type="caution">
    <text evidence="7">The sequence shown here is derived from an EMBL/GenBank/DDBJ whole genome shotgun (WGS) entry which is preliminary data.</text>
</comment>
<dbReference type="Pfam" id="PF16399">
    <property type="entry name" value="Aquarius_N_1st"/>
    <property type="match status" value="3"/>
</dbReference>
<dbReference type="OrthoDB" id="1879at2759"/>
<dbReference type="InterPro" id="IPR041677">
    <property type="entry name" value="DNA2/NAM7_AAA_11"/>
</dbReference>
<sequence>MPPKKGKKGGGGGRKGAKKQEEEPEVAGEEQVEEQQAAVEEKPAGDAPVAEPSEAKAEDAAQQQPAEAQQEDVKAQTEEEGKPKEESSQQEPVAMETEGDEGPAAKRQKLASAPKFAPKALQVQNPHGRFPPQQRPMSGPFMRGGRGPGPFQQQGGPSKQAGSMLTVTEIATDRVTKLAQKNWSNEARSQPEPPPFKPELVKSIYRDELGGSSSRGPGFKRVMLLEISQYLENYLWPNFDAETATFEHVMSIVLMVNEKFRESIPAWTCFHTREDAFPGFFKRVLSLKDGRDGKLALKMHERTAYVLFMIRCFQSLEDEMVRAQVLRVVSLPLWHSLSAGRLQLELHAHESLAKHWKAAAKKEAKAAAKAKGGKGGKKGGKGGGEEAGEEAGAGEEKGAAAGGYVPASQRPEVRFLPQLLDEFLEVLDKVVEPAPGPGLHPTLNRSALQYCERFIELLIDLLSQLPTRRFVRTVLDDRQLLVKCRMSQLFKYQPPPPGAAAAAQEAARAARKAARATKRAAKRAAAKAAKAAKAAATAAAANGGDGAAADAKAEGAAAAEAMEVDGEAKPEAEAEAAEAEGGVEAGSASSSSTGSEAEGSLSDGDVRGADSDSEAGPEDERPHDGEEAAAETAEDAANDAAAAEPAAAATPAKPAAAGAGGAGAGRGRGRGRGGAGRGGRSPAGRGGRGGGRSPAGRGGRRAKLDRDEGGHKRPAGPASATLFRQLVDLFAFYMAFPINDHTGEPLTDDDVNAAHYDKVCQFQRLLFKHWQQLEPLRDLALGNAGAVEQRDNLKRQLSALSPEQLRAMVCRQLRLVGEEDVWGADTGFLMEVLLSAYERRRSQRELVNEMPLYPTEGLLWDESQIPASSEHYTGEGALALPKLNLQFLTIHDYLLRSFHLFRLEATYEIREDIADVLGRVGGYWDDNGRVRFAGWARMALPLTSVKITEVRKPNVGEAKPAGVTANVVIDTRPLRGDVRAEWDDIKQHDVMFLLTIRPPDASAAAAAHADGREPNAAEKHGLVYVRGCEVVELRDETGKLMNDFTGRVRRDEVKPPQGFSRTITVALDTAQYQMDMNAMARHKSEDPYATFNLLMRRKPKENNFKAVLESIRDLMNDDSAVVPPWLHDVFLGYGDPGAAQARVPGTTPVEPGAEAEAIGGQAPLRTVDFGDTFLDEQHVREAFPQFKVTVVNKSHGPAPVPPFRVTFPTGPAPPEGAPPAPAPPSGPAPGELVVESYVPPDPGPYPQDQPRRNAVRFTPVQVEAIASGVQPGLTMVVGPPGTGKTDTAVQIMTVLYHNCPGQRTLLITHSNQALNDLFSKIMERDVPERYLLRLGMGEAELDTEQDFSRVGRVNAMLARRLELLAEVEKMARQLGVPEAESVAYTCESAGYFWLLHVLSRWEKFCAAADRARAGGGAAALVGELFPFREYFADAPQPIFAGKDWDTDMERARGCFRHLKTLFQELEECRAFEILKGQADRVNYLSTKQAKIVAMTCTHAALKRREFLQLAFKYDNLLMEEAAQILEIETFIPMLLQKPEDGVSRLKRVIFIGDHHQLPPVVKNQAFQKYSHLDQSLFTRFIRLGTPYVQLDMQGRARASLAKLYNWRYKALGDLPAVQQLPAFAQANPGFAFDYQLIDVPDYMGRGESEPFPYFYQNLGEAEYVVAVFMFMRLMGYPAHKISILTTYNGQKALLRDVIEQRCAPYPQFGRPHRIATVDKYQGAQNDYILLSLVRSRTVGHLRDVRRLVVAMSRSRLGLYVFGRKELFGNCYELQPTFKQLLARPTQLALVKGESYGSCTRGLNEPCQHDLMPGVEAMSALVSAIWEEQYAAQYAAYQAQQAAAEAAAAEEQAAADKAAAEEEAAEAAAAAAKAEAAKAEGAGAETGKEGVGAEGAKEGEAKEAAVAEGGEEAKKAEEGGAGQAGDAGAAMEE</sequence>
<feature type="domain" description="RNA helicase aquarius beta-barrel" evidence="5">
    <location>
        <begin position="927"/>
        <end position="1097"/>
    </location>
</feature>
<feature type="compositionally biased region" description="Acidic residues" evidence="1">
    <location>
        <begin position="627"/>
        <end position="637"/>
    </location>
</feature>
<feature type="domain" description="RNA helicase aquarius N-terminal" evidence="4">
    <location>
        <begin position="720"/>
        <end position="840"/>
    </location>
</feature>
<dbReference type="CDD" id="cd17935">
    <property type="entry name" value="EEXXQc_AQR"/>
    <property type="match status" value="1"/>
</dbReference>
<dbReference type="Gene3D" id="3.40.50.300">
    <property type="entry name" value="P-loop containing nucleotide triphosphate hydrolases"/>
    <property type="match status" value="2"/>
</dbReference>
<dbReference type="EMBL" id="JAEHOE010000026">
    <property type="protein sequence ID" value="KAG2495214.1"/>
    <property type="molecule type" value="Genomic_DNA"/>
</dbReference>
<dbReference type="GO" id="GO:0004386">
    <property type="term" value="F:helicase activity"/>
    <property type="evidence" value="ECO:0007669"/>
    <property type="project" value="InterPro"/>
</dbReference>
<dbReference type="FunFam" id="3.40.50.300:FF:000507">
    <property type="entry name" value="Pre-mRNA-splicing factor"/>
    <property type="match status" value="1"/>
</dbReference>
<feature type="domain" description="RNA helicase aquarius N-terminal" evidence="4">
    <location>
        <begin position="175"/>
        <end position="371"/>
    </location>
</feature>
<keyword evidence="8" id="KW-1185">Reference proteome</keyword>
<dbReference type="Pfam" id="PF21144">
    <property type="entry name" value="Aquarius_N_3rd"/>
    <property type="match status" value="1"/>
</dbReference>
<feature type="compositionally biased region" description="Basic residues" evidence="1">
    <location>
        <begin position="371"/>
        <end position="380"/>
    </location>
</feature>
<dbReference type="PANTHER" id="PTHR10887:SF5">
    <property type="entry name" value="RNA HELICASE AQUARIUS"/>
    <property type="match status" value="1"/>
</dbReference>
<feature type="compositionally biased region" description="Gly residues" evidence="1">
    <location>
        <begin position="658"/>
        <end position="697"/>
    </location>
</feature>
<dbReference type="Pfam" id="PF13086">
    <property type="entry name" value="AAA_11"/>
    <property type="match status" value="1"/>
</dbReference>
<feature type="domain" description="RNA helicase aquarius insertion" evidence="6">
    <location>
        <begin position="1164"/>
        <end position="1249"/>
    </location>
</feature>
<dbReference type="Proteomes" id="UP000612055">
    <property type="component" value="Unassembled WGS sequence"/>
</dbReference>
<evidence type="ECO:0000259" key="2">
    <source>
        <dbReference type="Pfam" id="PF13086"/>
    </source>
</evidence>
<dbReference type="GO" id="GO:0071013">
    <property type="term" value="C:catalytic step 2 spliceosome"/>
    <property type="evidence" value="ECO:0007669"/>
    <property type="project" value="TreeGrafter"/>
</dbReference>
<gene>
    <name evidence="7" type="ORF">HYH03_006820</name>
</gene>
<feature type="region of interest" description="Disordered" evidence="1">
    <location>
        <begin position="1"/>
        <end position="161"/>
    </location>
</feature>
<dbReference type="Pfam" id="PF13087">
    <property type="entry name" value="AAA_12"/>
    <property type="match status" value="1"/>
</dbReference>
<evidence type="ECO:0000259" key="4">
    <source>
        <dbReference type="Pfam" id="PF16399"/>
    </source>
</evidence>
<feature type="compositionally biased region" description="Basic and acidic residues" evidence="1">
    <location>
        <begin position="71"/>
        <end position="87"/>
    </location>
</feature>
<feature type="compositionally biased region" description="Pro residues" evidence="1">
    <location>
        <begin position="1210"/>
        <end position="1227"/>
    </location>
</feature>
<feature type="region of interest" description="Disordered" evidence="1">
    <location>
        <begin position="367"/>
        <end position="403"/>
    </location>
</feature>
<evidence type="ECO:0000259" key="3">
    <source>
        <dbReference type="Pfam" id="PF13087"/>
    </source>
</evidence>
<dbReference type="Pfam" id="PF21143">
    <property type="entry name" value="Aquarius_N_2nd"/>
    <property type="match status" value="1"/>
</dbReference>
<dbReference type="GO" id="GO:0003729">
    <property type="term" value="F:mRNA binding"/>
    <property type="evidence" value="ECO:0007669"/>
    <property type="project" value="TreeGrafter"/>
</dbReference>
<evidence type="ECO:0000313" key="7">
    <source>
        <dbReference type="EMBL" id="KAG2495214.1"/>
    </source>
</evidence>
<dbReference type="CDD" id="cd18808">
    <property type="entry name" value="SF1_C_Upf1"/>
    <property type="match status" value="1"/>
</dbReference>
<feature type="region of interest" description="Disordered" evidence="1">
    <location>
        <begin position="1853"/>
        <end position="1932"/>
    </location>
</feature>
<feature type="compositionally biased region" description="Low complexity" evidence="1">
    <location>
        <begin position="579"/>
        <end position="602"/>
    </location>
</feature>
<organism evidence="7 8">
    <name type="scientific">Edaphochlamys debaryana</name>
    <dbReference type="NCBI Taxonomy" id="47281"/>
    <lineage>
        <taxon>Eukaryota</taxon>
        <taxon>Viridiplantae</taxon>
        <taxon>Chlorophyta</taxon>
        <taxon>core chlorophytes</taxon>
        <taxon>Chlorophyceae</taxon>
        <taxon>CS clade</taxon>
        <taxon>Chlamydomonadales</taxon>
        <taxon>Chlamydomonadales incertae sedis</taxon>
        <taxon>Edaphochlamys</taxon>
    </lineage>
</organism>
<feature type="compositionally biased region" description="Low complexity" evidence="1">
    <location>
        <begin position="149"/>
        <end position="158"/>
    </location>
</feature>
<dbReference type="InterPro" id="IPR047187">
    <property type="entry name" value="SF1_C_Upf1"/>
</dbReference>
<evidence type="ECO:0000259" key="6">
    <source>
        <dbReference type="Pfam" id="PF21144"/>
    </source>
</evidence>
<accession>A0A835YCX6</accession>
<dbReference type="InterPro" id="IPR027417">
    <property type="entry name" value="P-loop_NTPase"/>
</dbReference>
<evidence type="ECO:0008006" key="9">
    <source>
        <dbReference type="Google" id="ProtNLM"/>
    </source>
</evidence>
<feature type="compositionally biased region" description="Basic and acidic residues" evidence="1">
    <location>
        <begin position="702"/>
        <end position="711"/>
    </location>
</feature>
<evidence type="ECO:0000313" key="8">
    <source>
        <dbReference type="Proteomes" id="UP000612055"/>
    </source>
</evidence>
<feature type="region of interest" description="Disordered" evidence="1">
    <location>
        <begin position="558"/>
        <end position="717"/>
    </location>
</feature>
<evidence type="ECO:0000256" key="1">
    <source>
        <dbReference type="SAM" id="MobiDB-lite"/>
    </source>
</evidence>
<dbReference type="InterPro" id="IPR041679">
    <property type="entry name" value="DNA2/NAM7-like_C"/>
</dbReference>
<protein>
    <recommendedName>
        <fullName evidence="9">Intron-binding aquarius</fullName>
    </recommendedName>
</protein>
<feature type="compositionally biased region" description="Basic and acidic residues" evidence="1">
    <location>
        <begin position="1894"/>
        <end position="1917"/>
    </location>
</feature>
<evidence type="ECO:0000259" key="5">
    <source>
        <dbReference type="Pfam" id="PF21143"/>
    </source>
</evidence>
<reference evidence="7" key="1">
    <citation type="journal article" date="2020" name="bioRxiv">
        <title>Comparative genomics of Chlamydomonas.</title>
        <authorList>
            <person name="Craig R.J."/>
            <person name="Hasan A.R."/>
            <person name="Ness R.W."/>
            <person name="Keightley P.D."/>
        </authorList>
    </citation>
    <scope>NUCLEOTIDE SEQUENCE</scope>
    <source>
        <strain evidence="7">CCAP 11/70</strain>
    </source>
</reference>
<name>A0A835YCX6_9CHLO</name>
<dbReference type="InterPro" id="IPR048966">
    <property type="entry name" value="Aquarius_b-barrel"/>
</dbReference>
<feature type="domain" description="RNA helicase aquarius N-terminal" evidence="4">
    <location>
        <begin position="404"/>
        <end position="491"/>
    </location>
</feature>